<evidence type="ECO:0000313" key="3">
    <source>
        <dbReference type="Proteomes" id="UP000027222"/>
    </source>
</evidence>
<evidence type="ECO:0000256" key="1">
    <source>
        <dbReference type="SAM" id="MobiDB-lite"/>
    </source>
</evidence>
<feature type="compositionally biased region" description="Polar residues" evidence="1">
    <location>
        <begin position="221"/>
        <end position="238"/>
    </location>
</feature>
<dbReference type="EMBL" id="KL142378">
    <property type="protein sequence ID" value="KDR76800.1"/>
    <property type="molecule type" value="Genomic_DNA"/>
</dbReference>
<feature type="region of interest" description="Disordered" evidence="1">
    <location>
        <begin position="219"/>
        <end position="238"/>
    </location>
</feature>
<accession>A0A067T0S6</accession>
<sequence length="238" mass="26411">MSSSTPRFLTSRSDYNDIVLFRHIRQSLAAVQTEIVEAFCTIAASKPGSEFHYLGLLWNCAFKAGIASMGAHSEPFTRPMPVAASSSLKTSVPPQSFTRDFSVLRSSCKKPFGSLRQRFRRSSQMQKQSAPVLAAPLQREKSDPPSDSFAPVPPLQSLLESSIELYSPETPSYQTPPTVLPDNPCSTICPSITSTSRDSRPSIRCPSWFSLKPKISRWIRSPSSSQPSDNFRTTFSRR</sequence>
<dbReference type="HOGENOM" id="CLU_1081998_0_0_1"/>
<keyword evidence="3" id="KW-1185">Reference proteome</keyword>
<dbReference type="Proteomes" id="UP000027222">
    <property type="component" value="Unassembled WGS sequence"/>
</dbReference>
<evidence type="ECO:0000313" key="2">
    <source>
        <dbReference type="EMBL" id="KDR76800.1"/>
    </source>
</evidence>
<gene>
    <name evidence="2" type="ORF">GALMADRAFT_247124</name>
</gene>
<reference evidence="3" key="1">
    <citation type="journal article" date="2014" name="Proc. Natl. Acad. Sci. U.S.A.">
        <title>Extensive sampling of basidiomycete genomes demonstrates inadequacy of the white-rot/brown-rot paradigm for wood decay fungi.</title>
        <authorList>
            <person name="Riley R."/>
            <person name="Salamov A.A."/>
            <person name="Brown D.W."/>
            <person name="Nagy L.G."/>
            <person name="Floudas D."/>
            <person name="Held B.W."/>
            <person name="Levasseur A."/>
            <person name="Lombard V."/>
            <person name="Morin E."/>
            <person name="Otillar R."/>
            <person name="Lindquist E.A."/>
            <person name="Sun H."/>
            <person name="LaButti K.M."/>
            <person name="Schmutz J."/>
            <person name="Jabbour D."/>
            <person name="Luo H."/>
            <person name="Baker S.E."/>
            <person name="Pisabarro A.G."/>
            <person name="Walton J.D."/>
            <person name="Blanchette R.A."/>
            <person name="Henrissat B."/>
            <person name="Martin F."/>
            <person name="Cullen D."/>
            <person name="Hibbett D.S."/>
            <person name="Grigoriev I.V."/>
        </authorList>
    </citation>
    <scope>NUCLEOTIDE SEQUENCE [LARGE SCALE GENOMIC DNA]</scope>
    <source>
        <strain evidence="3">CBS 339.88</strain>
    </source>
</reference>
<proteinExistence type="predicted"/>
<feature type="region of interest" description="Disordered" evidence="1">
    <location>
        <begin position="117"/>
        <end position="153"/>
    </location>
</feature>
<organism evidence="2 3">
    <name type="scientific">Galerina marginata (strain CBS 339.88)</name>
    <dbReference type="NCBI Taxonomy" id="685588"/>
    <lineage>
        <taxon>Eukaryota</taxon>
        <taxon>Fungi</taxon>
        <taxon>Dikarya</taxon>
        <taxon>Basidiomycota</taxon>
        <taxon>Agaricomycotina</taxon>
        <taxon>Agaricomycetes</taxon>
        <taxon>Agaricomycetidae</taxon>
        <taxon>Agaricales</taxon>
        <taxon>Agaricineae</taxon>
        <taxon>Strophariaceae</taxon>
        <taxon>Galerina</taxon>
    </lineage>
</organism>
<dbReference type="AlphaFoldDB" id="A0A067T0S6"/>
<protein>
    <submittedName>
        <fullName evidence="2">Uncharacterized protein</fullName>
    </submittedName>
</protein>
<name>A0A067T0S6_GALM3</name>